<protein>
    <recommendedName>
        <fullName evidence="2 5">peptidylprolyl isomerase</fullName>
        <ecNumber evidence="2 5">5.2.1.8</ecNumber>
    </recommendedName>
</protein>
<dbReference type="PANTHER" id="PTHR43811:SF19">
    <property type="entry name" value="39 KDA FK506-BINDING NUCLEAR PROTEIN"/>
    <property type="match status" value="1"/>
</dbReference>
<dbReference type="Proteomes" id="UP000652761">
    <property type="component" value="Unassembled WGS sequence"/>
</dbReference>
<dbReference type="Pfam" id="PF00254">
    <property type="entry name" value="FKBP_C"/>
    <property type="match status" value="1"/>
</dbReference>
<evidence type="ECO:0000256" key="1">
    <source>
        <dbReference type="ARBA" id="ARBA00000971"/>
    </source>
</evidence>
<feature type="domain" description="PPIase FKBP-type" evidence="7">
    <location>
        <begin position="548"/>
        <end position="635"/>
    </location>
</feature>
<feature type="compositionally biased region" description="Polar residues" evidence="6">
    <location>
        <begin position="454"/>
        <end position="469"/>
    </location>
</feature>
<dbReference type="GO" id="GO:0003755">
    <property type="term" value="F:peptidyl-prolyl cis-trans isomerase activity"/>
    <property type="evidence" value="ECO:0007669"/>
    <property type="project" value="UniProtKB-KW"/>
</dbReference>
<comment type="catalytic activity">
    <reaction evidence="1 5">
        <text>[protein]-peptidylproline (omega=180) = [protein]-peptidylproline (omega=0)</text>
        <dbReference type="Rhea" id="RHEA:16237"/>
        <dbReference type="Rhea" id="RHEA-COMP:10747"/>
        <dbReference type="Rhea" id="RHEA-COMP:10748"/>
        <dbReference type="ChEBI" id="CHEBI:83833"/>
        <dbReference type="ChEBI" id="CHEBI:83834"/>
        <dbReference type="EC" id="5.2.1.8"/>
    </reaction>
</comment>
<gene>
    <name evidence="8" type="ORF">Taro_016458</name>
</gene>
<evidence type="ECO:0000256" key="5">
    <source>
        <dbReference type="PROSITE-ProRule" id="PRU00277"/>
    </source>
</evidence>
<keyword evidence="4 5" id="KW-0413">Isomerase</keyword>
<feature type="region of interest" description="Disordered" evidence="6">
    <location>
        <begin position="357"/>
        <end position="522"/>
    </location>
</feature>
<dbReference type="Gene3D" id="2.60.120.340">
    <property type="entry name" value="Nucleoplasmin core domain"/>
    <property type="match status" value="1"/>
</dbReference>
<feature type="compositionally biased region" description="Polar residues" evidence="6">
    <location>
        <begin position="329"/>
        <end position="342"/>
    </location>
</feature>
<sequence length="635" mass="69390">MEASHTGHYCFFTLYGTRRPSTTHHRATIRNNFLDLPDSCGSGTGIFNFEIRIEVKPGKSYTHVRDGTRGALRVSQATLGNGTATKRSVVQCSVGNKKPVLLCSLLPDRAESCSLDLRFEKDDEVVFSVVGPRSIHLTGYFLEESGHGGGDADDSDSYGSFGDQHIWEVGSDDSGSSEDDYESDFIDDGDVEMSPAPRPNSGVVIEEIIEDEKPIKGITNDQHLENKNHAGGSDEGEDNAQRQIIVKNNKSPILESEDEDGFPISSSLSSKNIDNKALDTDRKRKFDAVVSGRKDKVDAVSIDKSKKKNKDKAKSLMSPETGIGALSEQIENGPTEDQNKGQPCQGECEKVVQELHEFSTVENSGKLKKKKKEQVKREETTETRVTLVVGNSGDRAGSEQVLTTDNVEVANTENSQGDVSGKKSKRKKKRTTDGNPADNENKSSRTVGEDANDKSQITQINENGFSNSQERMDEDEVAGEQSQITDANSGAVSKKKQKKNKKLLDNDSGIGKLNVRNEAPRKPRTFANGLVIEELSMGQPDGKRASPGKTVFVRYIGKLRNGKIFDSNVGQRPFKFRLGVGQVIKGWDVGVDGMRIGDKRRLTIPPSMGYGEKGAGGVIPGNSWLIFDVELVDVK</sequence>
<comment type="caution">
    <text evidence="8">The sequence shown here is derived from an EMBL/GenBank/DDBJ whole genome shotgun (WGS) entry which is preliminary data.</text>
</comment>
<name>A0A843UNJ7_COLES</name>
<feature type="compositionally biased region" description="Basic and acidic residues" evidence="6">
    <location>
        <begin position="439"/>
        <end position="453"/>
    </location>
</feature>
<feature type="compositionally biased region" description="Basic and acidic residues" evidence="6">
    <location>
        <begin position="273"/>
        <end position="304"/>
    </location>
</feature>
<evidence type="ECO:0000256" key="2">
    <source>
        <dbReference type="ARBA" id="ARBA00013194"/>
    </source>
</evidence>
<keyword evidence="9" id="KW-1185">Reference proteome</keyword>
<accession>A0A843UNJ7</accession>
<dbReference type="EMBL" id="NMUH01000729">
    <property type="protein sequence ID" value="MQL83957.1"/>
    <property type="molecule type" value="Genomic_DNA"/>
</dbReference>
<proteinExistence type="predicted"/>
<dbReference type="PROSITE" id="PS50059">
    <property type="entry name" value="FKBP_PPIASE"/>
    <property type="match status" value="1"/>
</dbReference>
<dbReference type="InterPro" id="IPR041232">
    <property type="entry name" value="NPL"/>
</dbReference>
<evidence type="ECO:0000256" key="6">
    <source>
        <dbReference type="SAM" id="MobiDB-lite"/>
    </source>
</evidence>
<dbReference type="InterPro" id="IPR046357">
    <property type="entry name" value="PPIase_dom_sf"/>
</dbReference>
<feature type="compositionally biased region" description="Polar residues" evidence="6">
    <location>
        <begin position="480"/>
        <end position="491"/>
    </location>
</feature>
<evidence type="ECO:0000313" key="9">
    <source>
        <dbReference type="Proteomes" id="UP000652761"/>
    </source>
</evidence>
<feature type="region of interest" description="Disordered" evidence="6">
    <location>
        <begin position="147"/>
        <end position="345"/>
    </location>
</feature>
<dbReference type="PANTHER" id="PTHR43811">
    <property type="entry name" value="FKBP-TYPE PEPTIDYL-PROLYL CIS-TRANS ISOMERASE FKPA"/>
    <property type="match status" value="1"/>
</dbReference>
<evidence type="ECO:0000256" key="4">
    <source>
        <dbReference type="ARBA" id="ARBA00023235"/>
    </source>
</evidence>
<dbReference type="Gene3D" id="3.10.50.40">
    <property type="match status" value="1"/>
</dbReference>
<organism evidence="8 9">
    <name type="scientific">Colocasia esculenta</name>
    <name type="common">Wild taro</name>
    <name type="synonym">Arum esculentum</name>
    <dbReference type="NCBI Taxonomy" id="4460"/>
    <lineage>
        <taxon>Eukaryota</taxon>
        <taxon>Viridiplantae</taxon>
        <taxon>Streptophyta</taxon>
        <taxon>Embryophyta</taxon>
        <taxon>Tracheophyta</taxon>
        <taxon>Spermatophyta</taxon>
        <taxon>Magnoliopsida</taxon>
        <taxon>Liliopsida</taxon>
        <taxon>Araceae</taxon>
        <taxon>Aroideae</taxon>
        <taxon>Colocasieae</taxon>
        <taxon>Colocasia</taxon>
    </lineage>
</organism>
<dbReference type="FunFam" id="3.10.50.40:FF:000006">
    <property type="entry name" value="Peptidyl-prolyl cis-trans isomerase"/>
    <property type="match status" value="1"/>
</dbReference>
<evidence type="ECO:0000259" key="7">
    <source>
        <dbReference type="PROSITE" id="PS50059"/>
    </source>
</evidence>
<keyword evidence="3 5" id="KW-0697">Rotamase</keyword>
<dbReference type="EC" id="5.2.1.8" evidence="2 5"/>
<dbReference type="SUPFAM" id="SSF54534">
    <property type="entry name" value="FKBP-like"/>
    <property type="match status" value="1"/>
</dbReference>
<dbReference type="AlphaFoldDB" id="A0A843UNJ7"/>
<reference evidence="8" key="1">
    <citation type="submission" date="2017-07" db="EMBL/GenBank/DDBJ databases">
        <title>Taro Niue Genome Assembly and Annotation.</title>
        <authorList>
            <person name="Atibalentja N."/>
            <person name="Keating K."/>
            <person name="Fields C.J."/>
        </authorList>
    </citation>
    <scope>NUCLEOTIDE SEQUENCE</scope>
    <source>
        <strain evidence="8">Niue_2</strain>
        <tissue evidence="8">Leaf</tissue>
    </source>
</reference>
<feature type="compositionally biased region" description="Polar residues" evidence="6">
    <location>
        <begin position="400"/>
        <end position="418"/>
    </location>
</feature>
<dbReference type="OrthoDB" id="1902587at2759"/>
<evidence type="ECO:0000313" key="8">
    <source>
        <dbReference type="EMBL" id="MQL83957.1"/>
    </source>
</evidence>
<evidence type="ECO:0000256" key="3">
    <source>
        <dbReference type="ARBA" id="ARBA00023110"/>
    </source>
</evidence>
<dbReference type="InterPro" id="IPR001179">
    <property type="entry name" value="PPIase_FKBP_dom"/>
</dbReference>
<feature type="compositionally biased region" description="Acidic residues" evidence="6">
    <location>
        <begin position="175"/>
        <end position="191"/>
    </location>
</feature>
<dbReference type="Pfam" id="PF17800">
    <property type="entry name" value="NPL"/>
    <property type="match status" value="1"/>
</dbReference>